<protein>
    <submittedName>
        <fullName evidence="1">Uncharacterized protein</fullName>
    </submittedName>
</protein>
<sequence>MFGHTVQASPVEPHCPLPAAGLAALSVIHISQFVIQVCACQASSGQSTRWGSHSGHRQGQAAAVDMRIRACHTDLTHLV</sequence>
<proteinExistence type="predicted"/>
<evidence type="ECO:0000313" key="2">
    <source>
        <dbReference type="Proteomes" id="UP000015347"/>
    </source>
</evidence>
<accession>S9Q2H1</accession>
<evidence type="ECO:0000313" key="1">
    <source>
        <dbReference type="EMBL" id="EPX75481.1"/>
    </source>
</evidence>
<dbReference type="EMBL" id="APVH01000078">
    <property type="protein sequence ID" value="EPX75481.1"/>
    <property type="molecule type" value="Genomic_DNA"/>
</dbReference>
<dbReference type="STRING" id="1123237.Salmuc_01232"/>
<comment type="caution">
    <text evidence="1">The sequence shown here is derived from an EMBL/GenBank/DDBJ whole genome shotgun (WGS) entry which is preliminary data.</text>
</comment>
<organism evidence="1 2">
    <name type="scientific">Salipiger mucosus DSM 16094</name>
    <dbReference type="NCBI Taxonomy" id="1123237"/>
    <lineage>
        <taxon>Bacteria</taxon>
        <taxon>Pseudomonadati</taxon>
        <taxon>Pseudomonadota</taxon>
        <taxon>Alphaproteobacteria</taxon>
        <taxon>Rhodobacterales</taxon>
        <taxon>Roseobacteraceae</taxon>
        <taxon>Salipiger</taxon>
    </lineage>
</organism>
<keyword evidence="2" id="KW-1185">Reference proteome</keyword>
<name>S9Q2H1_9RHOB</name>
<reference evidence="2" key="1">
    <citation type="journal article" date="2014" name="Stand. Genomic Sci.">
        <title>Genome sequence of the exopolysaccharide-producing Salipiger mucosus type strain (DSM 16094(T)), a moderately halophilic member of the Roseobacter clade.</title>
        <authorList>
            <person name="Riedel T."/>
            <person name="Spring S."/>
            <person name="Fiebig A."/>
            <person name="Petersen J."/>
            <person name="Kyrpides N.C."/>
            <person name="Goker M."/>
            <person name="Klenk H.P."/>
        </authorList>
    </citation>
    <scope>NUCLEOTIDE SEQUENCE [LARGE SCALE GENOMIC DNA]</scope>
    <source>
        <strain evidence="2">DSM 16094</strain>
    </source>
</reference>
<dbReference type="Proteomes" id="UP000015347">
    <property type="component" value="Unassembled WGS sequence"/>
</dbReference>
<gene>
    <name evidence="1" type="ORF">Salmuc_01232</name>
</gene>
<dbReference type="AlphaFoldDB" id="S9Q2H1"/>
<dbReference type="HOGENOM" id="CLU_2604010_0_0_5"/>